<dbReference type="Pfam" id="PF00005">
    <property type="entry name" value="ABC_tran"/>
    <property type="match status" value="1"/>
</dbReference>
<sequence>MSHLSAETVSVAFAGLTALSAVDLQIQPGRISGLIGPNGAGKTTLVNVLTGFQSPTEGAVKLDGASLAGLKPHQVRRKGIARTFQGGRLFRDLAVVDNLEVTGVGLGMSRRAAVAEAEAMLEWMGIGVLGDRIAGTLPYTDERRVAIGRALMGRPSYILLDEPAAGMSGPEAAELSALIRRIAHDLGCGVLLIEHNVGLVLGLCEHVVVLDSGAIIEEGAPAAIRNSEKVRHAYMGTAADTEPPVEALEVAQ</sequence>
<dbReference type="InterPro" id="IPR003593">
    <property type="entry name" value="AAA+_ATPase"/>
</dbReference>
<keyword evidence="6" id="KW-1185">Reference proteome</keyword>
<dbReference type="Gene3D" id="3.40.50.300">
    <property type="entry name" value="P-loop containing nucleotide triphosphate hydrolases"/>
    <property type="match status" value="1"/>
</dbReference>
<reference evidence="5" key="1">
    <citation type="submission" date="2021-03" db="EMBL/GenBank/DDBJ databases">
        <title>Genome sequencing and assembly of Tianweitania sediminis.</title>
        <authorList>
            <person name="Chhetri G."/>
        </authorList>
    </citation>
    <scope>NUCLEOTIDE SEQUENCE</scope>
    <source>
        <strain evidence="5">Z8</strain>
    </source>
</reference>
<keyword evidence="1" id="KW-0813">Transport</keyword>
<dbReference type="PANTHER" id="PTHR45772:SF7">
    <property type="entry name" value="AMINO ACID ABC TRANSPORTER ATP-BINDING PROTEIN"/>
    <property type="match status" value="1"/>
</dbReference>
<feature type="domain" description="ABC transporter" evidence="4">
    <location>
        <begin position="4"/>
        <end position="237"/>
    </location>
</feature>
<dbReference type="AlphaFoldDB" id="A0A8J7R3V7"/>
<dbReference type="SUPFAM" id="SSF52540">
    <property type="entry name" value="P-loop containing nucleoside triphosphate hydrolases"/>
    <property type="match status" value="1"/>
</dbReference>
<dbReference type="GO" id="GO:0005304">
    <property type="term" value="F:L-valine transmembrane transporter activity"/>
    <property type="evidence" value="ECO:0007669"/>
    <property type="project" value="TreeGrafter"/>
</dbReference>
<name>A0A8J7R3V7_9HYPH</name>
<dbReference type="GO" id="GO:0015192">
    <property type="term" value="F:L-phenylalanine transmembrane transporter activity"/>
    <property type="evidence" value="ECO:0007669"/>
    <property type="project" value="TreeGrafter"/>
</dbReference>
<dbReference type="GO" id="GO:0015188">
    <property type="term" value="F:L-isoleucine transmembrane transporter activity"/>
    <property type="evidence" value="ECO:0007669"/>
    <property type="project" value="TreeGrafter"/>
</dbReference>
<evidence type="ECO:0000313" key="5">
    <source>
        <dbReference type="EMBL" id="MBP0440116.1"/>
    </source>
</evidence>
<evidence type="ECO:0000313" key="6">
    <source>
        <dbReference type="Proteomes" id="UP000666240"/>
    </source>
</evidence>
<dbReference type="GO" id="GO:0005524">
    <property type="term" value="F:ATP binding"/>
    <property type="evidence" value="ECO:0007669"/>
    <property type="project" value="UniProtKB-KW"/>
</dbReference>
<evidence type="ECO:0000259" key="4">
    <source>
        <dbReference type="PROSITE" id="PS50893"/>
    </source>
</evidence>
<proteinExistence type="predicted"/>
<evidence type="ECO:0000256" key="2">
    <source>
        <dbReference type="ARBA" id="ARBA00022741"/>
    </source>
</evidence>
<dbReference type="GO" id="GO:0005886">
    <property type="term" value="C:plasma membrane"/>
    <property type="evidence" value="ECO:0007669"/>
    <property type="project" value="TreeGrafter"/>
</dbReference>
<comment type="caution">
    <text evidence="5">The sequence shown here is derived from an EMBL/GenBank/DDBJ whole genome shotgun (WGS) entry which is preliminary data.</text>
</comment>
<dbReference type="PANTHER" id="PTHR45772">
    <property type="entry name" value="CONSERVED COMPONENT OF ABC TRANSPORTER FOR NATURAL AMINO ACIDS-RELATED"/>
    <property type="match status" value="1"/>
</dbReference>
<keyword evidence="3 5" id="KW-0067">ATP-binding</keyword>
<dbReference type="InterPro" id="IPR051120">
    <property type="entry name" value="ABC_AA/LPS_Transport"/>
</dbReference>
<dbReference type="EMBL" id="JAGIYY010000006">
    <property type="protein sequence ID" value="MBP0440116.1"/>
    <property type="molecule type" value="Genomic_DNA"/>
</dbReference>
<dbReference type="GO" id="GO:0042941">
    <property type="term" value="P:D-alanine transmembrane transport"/>
    <property type="evidence" value="ECO:0007669"/>
    <property type="project" value="TreeGrafter"/>
</dbReference>
<dbReference type="SMART" id="SM00382">
    <property type="entry name" value="AAA"/>
    <property type="match status" value="1"/>
</dbReference>
<accession>A0A8J7R3V7</accession>
<evidence type="ECO:0000256" key="3">
    <source>
        <dbReference type="ARBA" id="ARBA00022840"/>
    </source>
</evidence>
<dbReference type="InterPro" id="IPR027417">
    <property type="entry name" value="P-loop_NTPase"/>
</dbReference>
<protein>
    <submittedName>
        <fullName evidence="5">ABC transporter ATP-binding protein</fullName>
    </submittedName>
</protein>
<organism evidence="5 6">
    <name type="scientific">Tianweitania sediminis</name>
    <dbReference type="NCBI Taxonomy" id="1502156"/>
    <lineage>
        <taxon>Bacteria</taxon>
        <taxon>Pseudomonadati</taxon>
        <taxon>Pseudomonadota</taxon>
        <taxon>Alphaproteobacteria</taxon>
        <taxon>Hyphomicrobiales</taxon>
        <taxon>Phyllobacteriaceae</taxon>
        <taxon>Tianweitania</taxon>
    </lineage>
</organism>
<evidence type="ECO:0000256" key="1">
    <source>
        <dbReference type="ARBA" id="ARBA00022448"/>
    </source>
</evidence>
<dbReference type="Proteomes" id="UP000666240">
    <property type="component" value="Unassembled WGS sequence"/>
</dbReference>
<dbReference type="PROSITE" id="PS50893">
    <property type="entry name" value="ABC_TRANSPORTER_2"/>
    <property type="match status" value="1"/>
</dbReference>
<dbReference type="GO" id="GO:0015808">
    <property type="term" value="P:L-alanine transport"/>
    <property type="evidence" value="ECO:0007669"/>
    <property type="project" value="TreeGrafter"/>
</dbReference>
<dbReference type="GO" id="GO:1903805">
    <property type="term" value="P:L-valine import across plasma membrane"/>
    <property type="evidence" value="ECO:0007669"/>
    <property type="project" value="TreeGrafter"/>
</dbReference>
<dbReference type="GO" id="GO:0016887">
    <property type="term" value="F:ATP hydrolysis activity"/>
    <property type="evidence" value="ECO:0007669"/>
    <property type="project" value="InterPro"/>
</dbReference>
<gene>
    <name evidence="5" type="ORF">J5Y06_15780</name>
</gene>
<dbReference type="InterPro" id="IPR003439">
    <property type="entry name" value="ABC_transporter-like_ATP-bd"/>
</dbReference>
<dbReference type="GO" id="GO:1903806">
    <property type="term" value="P:L-isoleucine import across plasma membrane"/>
    <property type="evidence" value="ECO:0007669"/>
    <property type="project" value="TreeGrafter"/>
</dbReference>
<keyword evidence="2" id="KW-0547">Nucleotide-binding</keyword>